<dbReference type="Proteomes" id="UP000018211">
    <property type="component" value="Unassembled WGS sequence"/>
</dbReference>
<proteinExistence type="inferred from homology"/>
<feature type="domain" description="ABC transmembrane type-1" evidence="9">
    <location>
        <begin position="78"/>
        <end position="282"/>
    </location>
</feature>
<gene>
    <name evidence="10" type="ORF">VIBNISOn1_830085</name>
</gene>
<protein>
    <submittedName>
        <fullName evidence="10">ABC-type Fe3+ transport system,permease component</fullName>
    </submittedName>
</protein>
<evidence type="ECO:0000256" key="7">
    <source>
        <dbReference type="ARBA" id="ARBA00023136"/>
    </source>
</evidence>
<dbReference type="PANTHER" id="PTHR43357:SF3">
    <property type="entry name" value="FE(3+)-TRANSPORT SYSTEM PERMEASE PROTEIN FBPB 2"/>
    <property type="match status" value="1"/>
</dbReference>
<comment type="caution">
    <text evidence="10">The sequence shown here is derived from an EMBL/GenBank/DDBJ whole genome shotgun (WGS) entry which is preliminary data.</text>
</comment>
<evidence type="ECO:0000256" key="2">
    <source>
        <dbReference type="ARBA" id="ARBA00022448"/>
    </source>
</evidence>
<evidence type="ECO:0000259" key="9">
    <source>
        <dbReference type="PROSITE" id="PS50928"/>
    </source>
</evidence>
<name>A0AAV2VXP5_9VIBR</name>
<feature type="transmembrane region" description="Helical" evidence="8">
    <location>
        <begin position="263"/>
        <end position="281"/>
    </location>
</feature>
<comment type="subcellular location">
    <subcellularLocation>
        <location evidence="1">Cell inner membrane</location>
        <topology evidence="1">Multi-pass membrane protein</topology>
    </subcellularLocation>
    <subcellularLocation>
        <location evidence="8">Cell membrane</location>
        <topology evidence="8">Multi-pass membrane protein</topology>
    </subcellularLocation>
</comment>
<feature type="transmembrane region" description="Helical" evidence="8">
    <location>
        <begin position="310"/>
        <end position="335"/>
    </location>
</feature>
<dbReference type="RefSeq" id="WP_022613616.1">
    <property type="nucleotide sequence ID" value="NZ_LK391965.1"/>
</dbReference>
<dbReference type="InterPro" id="IPR035906">
    <property type="entry name" value="MetI-like_sf"/>
</dbReference>
<evidence type="ECO:0000313" key="11">
    <source>
        <dbReference type="Proteomes" id="UP000018211"/>
    </source>
</evidence>
<feature type="transmembrane region" description="Helical" evidence="8">
    <location>
        <begin position="425"/>
        <end position="442"/>
    </location>
</feature>
<evidence type="ECO:0000256" key="8">
    <source>
        <dbReference type="RuleBase" id="RU363032"/>
    </source>
</evidence>
<dbReference type="PANTHER" id="PTHR43357">
    <property type="entry name" value="INNER MEMBRANE ABC TRANSPORTER PERMEASE PROTEIN YDCV"/>
    <property type="match status" value="1"/>
</dbReference>
<feature type="transmembrane region" description="Helical" evidence="8">
    <location>
        <begin position="532"/>
        <end position="554"/>
    </location>
</feature>
<feature type="transmembrane region" description="Helical" evidence="8">
    <location>
        <begin position="82"/>
        <end position="102"/>
    </location>
</feature>
<evidence type="ECO:0000256" key="1">
    <source>
        <dbReference type="ARBA" id="ARBA00004429"/>
    </source>
</evidence>
<dbReference type="SUPFAM" id="SSF161098">
    <property type="entry name" value="MetI-like"/>
    <property type="match status" value="2"/>
</dbReference>
<feature type="transmembrane region" description="Helical" evidence="8">
    <location>
        <begin position="485"/>
        <end position="512"/>
    </location>
</feature>
<dbReference type="GO" id="GO:0005886">
    <property type="term" value="C:plasma membrane"/>
    <property type="evidence" value="ECO:0007669"/>
    <property type="project" value="UniProtKB-SubCell"/>
</dbReference>
<feature type="transmembrane region" description="Helical" evidence="8">
    <location>
        <begin position="367"/>
        <end position="389"/>
    </location>
</feature>
<dbReference type="CDD" id="cd06261">
    <property type="entry name" value="TM_PBP2"/>
    <property type="match status" value="2"/>
</dbReference>
<keyword evidence="6 8" id="KW-1133">Transmembrane helix</keyword>
<organism evidence="10 11">
    <name type="scientific">Vibrio nigripulchritudo SOn1</name>
    <dbReference type="NCBI Taxonomy" id="1238450"/>
    <lineage>
        <taxon>Bacteria</taxon>
        <taxon>Pseudomonadati</taxon>
        <taxon>Pseudomonadota</taxon>
        <taxon>Gammaproteobacteria</taxon>
        <taxon>Vibrionales</taxon>
        <taxon>Vibrionaceae</taxon>
        <taxon>Vibrio</taxon>
    </lineage>
</organism>
<dbReference type="InterPro" id="IPR000515">
    <property type="entry name" value="MetI-like"/>
</dbReference>
<dbReference type="EMBL" id="CAOF01000179">
    <property type="protein sequence ID" value="CCO49527.1"/>
    <property type="molecule type" value="Genomic_DNA"/>
</dbReference>
<evidence type="ECO:0000256" key="4">
    <source>
        <dbReference type="ARBA" id="ARBA00022519"/>
    </source>
</evidence>
<dbReference type="PROSITE" id="PS50928">
    <property type="entry name" value="ABC_TM1"/>
    <property type="match status" value="2"/>
</dbReference>
<sequence length="565" mass="61338">MNTPRIAAPQGITSLFPKFRQLDFWSFVSIVTVAILFILLILPIFSVFVVSFFDANTGAFTLDNYIKVFTKNYYLTGLKNSLYVGFMGTLGACLLGVPLAFFTARFHIWGKQFISTLAILVLVAPPFIGAYAWIMMFGSNGFVTNFFAQFGIETPTIYGAGGVILVFTLKFFPFVYLMTQTALKSVNKSFEDAAENLGCNALERFFKVTLPLVFPAVSTGAIICFVLSIADFGTPAILGRGFRTLSTIAYSAYTSELGGKPTMAVTISLVMMAISMLALLVQRKILAKRRYASALTNRPVVSKLTGIQNVLAHVFCYAVVLVAMLPTMVVVYTSFLQTNGPVFTGGFGLQSYARVISDAPEAIVNSFSFALVAVALIAIFSGLISYLIVRRDTKTSGMIDLLMMVPYLVPGVVIAIGFVTTFRTGLFDLTGTAAIIIMIYFIRRLPYGVRSTTTNLRQIKPSLEEAAINLGANPLKAFVTVTVPLILPGLIVGSLMSFITAINELSSTLILYNSGTVTMPIKIYISVLDGEFGIAAALSTILLVSTGLCVYTVFRFSDDSESSFV</sequence>
<dbReference type="Gene3D" id="1.10.3720.10">
    <property type="entry name" value="MetI-like"/>
    <property type="match status" value="2"/>
</dbReference>
<dbReference type="Pfam" id="PF00528">
    <property type="entry name" value="BPD_transp_1"/>
    <property type="match status" value="2"/>
</dbReference>
<evidence type="ECO:0000313" key="10">
    <source>
        <dbReference type="EMBL" id="CCO49527.1"/>
    </source>
</evidence>
<feature type="transmembrane region" description="Helical" evidence="8">
    <location>
        <begin position="114"/>
        <end position="137"/>
    </location>
</feature>
<feature type="transmembrane region" description="Helical" evidence="8">
    <location>
        <begin position="212"/>
        <end position="230"/>
    </location>
</feature>
<dbReference type="GO" id="GO:0055085">
    <property type="term" value="P:transmembrane transport"/>
    <property type="evidence" value="ECO:0007669"/>
    <property type="project" value="InterPro"/>
</dbReference>
<feature type="transmembrane region" description="Helical" evidence="8">
    <location>
        <begin position="24"/>
        <end position="53"/>
    </location>
</feature>
<comment type="similarity">
    <text evidence="8">Belongs to the binding-protein-dependent transport system permease family.</text>
</comment>
<feature type="domain" description="ABC transmembrane type-1" evidence="9">
    <location>
        <begin position="363"/>
        <end position="553"/>
    </location>
</feature>
<feature type="transmembrane region" description="Helical" evidence="8">
    <location>
        <begin position="157"/>
        <end position="178"/>
    </location>
</feature>
<keyword evidence="7 8" id="KW-0472">Membrane</keyword>
<evidence type="ECO:0000256" key="6">
    <source>
        <dbReference type="ARBA" id="ARBA00022989"/>
    </source>
</evidence>
<keyword evidence="2 8" id="KW-0813">Transport</keyword>
<accession>A0AAV2VXP5</accession>
<keyword evidence="3" id="KW-1003">Cell membrane</keyword>
<reference evidence="10 11" key="1">
    <citation type="journal article" date="2013" name="ISME J.">
        <title>Comparative genomics of pathogenic lineages of Vibrio nigripulchritudo identifies virulence-associated traits.</title>
        <authorList>
            <person name="Goudenege D."/>
            <person name="Labreuche Y."/>
            <person name="Krin E."/>
            <person name="Ansquer D."/>
            <person name="Mangenot S."/>
            <person name="Calteau A."/>
            <person name="Medigue C."/>
            <person name="Mazel D."/>
            <person name="Polz M.F."/>
            <person name="Le Roux F."/>
        </authorList>
    </citation>
    <scope>NUCLEOTIDE SEQUENCE [LARGE SCALE GENOMIC DNA]</scope>
    <source>
        <strain evidence="10 11">SOn1</strain>
    </source>
</reference>
<keyword evidence="5 8" id="KW-0812">Transmembrane</keyword>
<dbReference type="AlphaFoldDB" id="A0AAV2VXP5"/>
<evidence type="ECO:0000256" key="3">
    <source>
        <dbReference type="ARBA" id="ARBA00022475"/>
    </source>
</evidence>
<feature type="transmembrane region" description="Helical" evidence="8">
    <location>
        <begin position="401"/>
        <end position="419"/>
    </location>
</feature>
<keyword evidence="4" id="KW-0997">Cell inner membrane</keyword>
<evidence type="ECO:0000256" key="5">
    <source>
        <dbReference type="ARBA" id="ARBA00022692"/>
    </source>
</evidence>